<evidence type="ECO:0000313" key="1">
    <source>
        <dbReference type="EMBL" id="GIX71877.1"/>
    </source>
</evidence>
<comment type="caution">
    <text evidence="1">The sequence shown here is derived from an EMBL/GenBank/DDBJ whole genome shotgun (WGS) entry which is preliminary data.</text>
</comment>
<protein>
    <submittedName>
        <fullName evidence="1">Uncharacterized protein</fullName>
    </submittedName>
</protein>
<keyword evidence="2" id="KW-1185">Reference proteome</keyword>
<dbReference type="EMBL" id="BPLR01019798">
    <property type="protein sequence ID" value="GIX71877.1"/>
    <property type="molecule type" value="Genomic_DNA"/>
</dbReference>
<gene>
    <name evidence="1" type="ORF">CEXT_184301</name>
</gene>
<sequence>MREADTPFLMIFLTGGFREEKNSGQWHFRERRIDHQNCGTENQNRRKGPPLRKHGNEFHSPSIHVWNLSNLFSLRRFFPVHPGKGHNKDREKGRKWKGNGRKIAWERSVEIKDLFKRQKKKKKRQKAKRLESTLFCRWGSGNRFSR</sequence>
<name>A0AAV4MJV1_CAEEX</name>
<evidence type="ECO:0000313" key="2">
    <source>
        <dbReference type="Proteomes" id="UP001054945"/>
    </source>
</evidence>
<accession>A0AAV4MJV1</accession>
<reference evidence="1 2" key="1">
    <citation type="submission" date="2021-06" db="EMBL/GenBank/DDBJ databases">
        <title>Caerostris extrusa draft genome.</title>
        <authorList>
            <person name="Kono N."/>
            <person name="Arakawa K."/>
        </authorList>
    </citation>
    <scope>NUCLEOTIDE SEQUENCE [LARGE SCALE GENOMIC DNA]</scope>
</reference>
<dbReference type="Proteomes" id="UP001054945">
    <property type="component" value="Unassembled WGS sequence"/>
</dbReference>
<dbReference type="AlphaFoldDB" id="A0AAV4MJV1"/>
<proteinExistence type="predicted"/>
<organism evidence="1 2">
    <name type="scientific">Caerostris extrusa</name>
    <name type="common">Bark spider</name>
    <name type="synonym">Caerostris bankana</name>
    <dbReference type="NCBI Taxonomy" id="172846"/>
    <lineage>
        <taxon>Eukaryota</taxon>
        <taxon>Metazoa</taxon>
        <taxon>Ecdysozoa</taxon>
        <taxon>Arthropoda</taxon>
        <taxon>Chelicerata</taxon>
        <taxon>Arachnida</taxon>
        <taxon>Araneae</taxon>
        <taxon>Araneomorphae</taxon>
        <taxon>Entelegynae</taxon>
        <taxon>Araneoidea</taxon>
        <taxon>Araneidae</taxon>
        <taxon>Caerostris</taxon>
    </lineage>
</organism>